<dbReference type="PROSITE" id="PS00108">
    <property type="entry name" value="PROTEIN_KINASE_ST"/>
    <property type="match status" value="1"/>
</dbReference>
<feature type="region of interest" description="Disordered" evidence="6">
    <location>
        <begin position="80"/>
        <end position="143"/>
    </location>
</feature>
<reference evidence="9" key="2">
    <citation type="submission" date="2015-01" db="EMBL/GenBank/DDBJ databases">
        <title>Evolutionary Origins and Diversification of the Mycorrhizal Mutualists.</title>
        <authorList>
            <consortium name="DOE Joint Genome Institute"/>
            <consortium name="Mycorrhizal Genomics Consortium"/>
            <person name="Kohler A."/>
            <person name="Kuo A."/>
            <person name="Nagy L.G."/>
            <person name="Floudas D."/>
            <person name="Copeland A."/>
            <person name="Barry K.W."/>
            <person name="Cichocki N."/>
            <person name="Veneault-Fourrey C."/>
            <person name="LaButti K."/>
            <person name="Lindquist E.A."/>
            <person name="Lipzen A."/>
            <person name="Lundell T."/>
            <person name="Morin E."/>
            <person name="Murat C."/>
            <person name="Riley R."/>
            <person name="Ohm R."/>
            <person name="Sun H."/>
            <person name="Tunlid A."/>
            <person name="Henrissat B."/>
            <person name="Grigoriev I.V."/>
            <person name="Hibbett D.S."/>
            <person name="Martin F."/>
        </authorList>
    </citation>
    <scope>NUCLEOTIDE SEQUENCE [LARGE SCALE GENOMIC DNA]</scope>
    <source>
        <strain evidence="9">MUT 4182</strain>
    </source>
</reference>
<dbReference type="InterPro" id="IPR001245">
    <property type="entry name" value="Ser-Thr/Tyr_kinase_cat_dom"/>
</dbReference>
<sequence length="740" mass="82670">MQVSQSDNADSAESSSSQREDTRSRFQLSAKLQDKLEKFAQWRIDPSLIRFPGEAAEFRGGYATVSRALLASKLTTKSGVEKLAGPSGPNPKCTDGAQGSKDDKQDEDEYRNSLSEAGKDHANDQDRNLDQDKDVEGSGDQTSQSKIVAIKKLKIEKDADIERVLGMALRESEILRNLSHINIVKFEGFVEEVLKHVIWLVFPWEENGNLRDFLASGEWEIPERIWLIKDVANGVEYLHSQRPPICHGDLKSLNVLVTAEYRAAITDFGSARRLANRELDRQTKETEDKPQPKPDLAPDQESTSLQATFCASKNTITLIGSGYTTRWAAPELLNDEEPCLGSDVWALGSIAYEVMTNMIPFHDIKKDAIVINRVIQGHLPSITEDARMSLMRALCSLMVQCWSIDPNKRPMAADFQKSISWMPMIVPAPAQGIDTEVPQARRSQLLLQLGEMYRVQGDYLNASNCIRQALGLHAMTENSEGRADALMSLAEVHRHRSEDSEAAVFYSEALQIFTDIDVPNKRGRALWGLADIHLNREELSEAIASYSEALQIHTDMGLQTSRAYALWGLAMVHRLQGEYSDAIRLFSEVLQIYTDNGFKQGIPNVLIGLADVHRFRQEYSEATKYYSEAVQMCADLGDRAGRAEALWGLAHVHEIKQEYPEATTLYSEALQISTDVGNNRRRAEVLLSLASTHGKQDHYSDAISLYTEASEAFEKAGDSREAATALKYAADIRKRLEEAA</sequence>
<dbReference type="PANTHER" id="PTHR44329">
    <property type="entry name" value="SERINE/THREONINE-PROTEIN KINASE TNNI3K-RELATED"/>
    <property type="match status" value="1"/>
</dbReference>
<keyword evidence="5" id="KW-0802">TPR repeat</keyword>
<feature type="region of interest" description="Disordered" evidence="6">
    <location>
        <begin position="1"/>
        <end position="25"/>
    </location>
</feature>
<dbReference type="InterPro" id="IPR019734">
    <property type="entry name" value="TPR_rpt"/>
</dbReference>
<feature type="compositionally biased region" description="Basic and acidic residues" evidence="6">
    <location>
        <begin position="117"/>
        <end position="136"/>
    </location>
</feature>
<dbReference type="SMART" id="SM00028">
    <property type="entry name" value="TPR"/>
    <property type="match status" value="7"/>
</dbReference>
<dbReference type="Proteomes" id="UP000054248">
    <property type="component" value="Unassembled WGS sequence"/>
</dbReference>
<dbReference type="InterPro" id="IPR000719">
    <property type="entry name" value="Prot_kinase_dom"/>
</dbReference>
<dbReference type="HOGENOM" id="CLU_000288_7_37_1"/>
<evidence type="ECO:0000313" key="9">
    <source>
        <dbReference type="Proteomes" id="UP000054248"/>
    </source>
</evidence>
<evidence type="ECO:0000256" key="2">
    <source>
        <dbReference type="ARBA" id="ARBA00022741"/>
    </source>
</evidence>
<evidence type="ECO:0000256" key="5">
    <source>
        <dbReference type="PROSITE-ProRule" id="PRU00339"/>
    </source>
</evidence>
<protein>
    <recommendedName>
        <fullName evidence="7">Protein kinase domain-containing protein</fullName>
    </recommendedName>
</protein>
<dbReference type="Gene3D" id="1.25.40.10">
    <property type="entry name" value="Tetratricopeptide repeat domain"/>
    <property type="match status" value="1"/>
</dbReference>
<evidence type="ECO:0000313" key="8">
    <source>
        <dbReference type="EMBL" id="KIO25815.1"/>
    </source>
</evidence>
<keyword evidence="4" id="KW-0067">ATP-binding</keyword>
<dbReference type="OrthoDB" id="3219560at2759"/>
<keyword evidence="9" id="KW-1185">Reference proteome</keyword>
<dbReference type="Pfam" id="PF00069">
    <property type="entry name" value="Pkinase"/>
    <property type="match status" value="1"/>
</dbReference>
<dbReference type="Pfam" id="PF14938">
    <property type="entry name" value="SNAP"/>
    <property type="match status" value="1"/>
</dbReference>
<feature type="compositionally biased region" description="Basic and acidic residues" evidence="6">
    <location>
        <begin position="277"/>
        <end position="292"/>
    </location>
</feature>
<accession>A0A0C3Q7Y9</accession>
<keyword evidence="2" id="KW-0547">Nucleotide-binding</keyword>
<keyword evidence="1" id="KW-0808">Transferase</keyword>
<dbReference type="InterPro" id="IPR011990">
    <property type="entry name" value="TPR-like_helical_dom_sf"/>
</dbReference>
<proteinExistence type="predicted"/>
<gene>
    <name evidence="8" type="ORF">M407DRAFT_24870</name>
</gene>
<dbReference type="PANTHER" id="PTHR44329:SF288">
    <property type="entry name" value="MITOGEN-ACTIVATED PROTEIN KINASE KINASE KINASE 20"/>
    <property type="match status" value="1"/>
</dbReference>
<dbReference type="Pfam" id="PF07714">
    <property type="entry name" value="PK_Tyr_Ser-Thr"/>
    <property type="match status" value="1"/>
</dbReference>
<dbReference type="STRING" id="1051891.A0A0C3Q7Y9"/>
<feature type="domain" description="Protein kinase" evidence="7">
    <location>
        <begin position="51"/>
        <end position="425"/>
    </location>
</feature>
<evidence type="ECO:0000256" key="4">
    <source>
        <dbReference type="ARBA" id="ARBA00022840"/>
    </source>
</evidence>
<dbReference type="SUPFAM" id="SSF56112">
    <property type="entry name" value="Protein kinase-like (PK-like)"/>
    <property type="match status" value="1"/>
</dbReference>
<organism evidence="8 9">
    <name type="scientific">Tulasnella calospora MUT 4182</name>
    <dbReference type="NCBI Taxonomy" id="1051891"/>
    <lineage>
        <taxon>Eukaryota</taxon>
        <taxon>Fungi</taxon>
        <taxon>Dikarya</taxon>
        <taxon>Basidiomycota</taxon>
        <taxon>Agaricomycotina</taxon>
        <taxon>Agaricomycetes</taxon>
        <taxon>Cantharellales</taxon>
        <taxon>Tulasnellaceae</taxon>
        <taxon>Tulasnella</taxon>
    </lineage>
</organism>
<name>A0A0C3Q7Y9_9AGAM</name>
<dbReference type="GO" id="GO:0005524">
    <property type="term" value="F:ATP binding"/>
    <property type="evidence" value="ECO:0007669"/>
    <property type="project" value="UniProtKB-KW"/>
</dbReference>
<feature type="region of interest" description="Disordered" evidence="6">
    <location>
        <begin position="277"/>
        <end position="301"/>
    </location>
</feature>
<dbReference type="AlphaFoldDB" id="A0A0C3Q7Y9"/>
<dbReference type="EMBL" id="KN823035">
    <property type="protein sequence ID" value="KIO25815.1"/>
    <property type="molecule type" value="Genomic_DNA"/>
</dbReference>
<reference evidence="8 9" key="1">
    <citation type="submission" date="2014-04" db="EMBL/GenBank/DDBJ databases">
        <authorList>
            <consortium name="DOE Joint Genome Institute"/>
            <person name="Kuo A."/>
            <person name="Girlanda M."/>
            <person name="Perotto S."/>
            <person name="Kohler A."/>
            <person name="Nagy L.G."/>
            <person name="Floudas D."/>
            <person name="Copeland A."/>
            <person name="Barry K.W."/>
            <person name="Cichocki N."/>
            <person name="Veneault-Fourrey C."/>
            <person name="LaButti K."/>
            <person name="Lindquist E.A."/>
            <person name="Lipzen A."/>
            <person name="Lundell T."/>
            <person name="Morin E."/>
            <person name="Murat C."/>
            <person name="Sun H."/>
            <person name="Tunlid A."/>
            <person name="Henrissat B."/>
            <person name="Grigoriev I.V."/>
            <person name="Hibbett D.S."/>
            <person name="Martin F."/>
            <person name="Nordberg H.P."/>
            <person name="Cantor M.N."/>
            <person name="Hua S.X."/>
        </authorList>
    </citation>
    <scope>NUCLEOTIDE SEQUENCE [LARGE SCALE GENOMIC DNA]</scope>
    <source>
        <strain evidence="8 9">MUT 4182</strain>
    </source>
</reference>
<dbReference type="SMART" id="SM00220">
    <property type="entry name" value="S_TKc"/>
    <property type="match status" value="1"/>
</dbReference>
<evidence type="ECO:0000256" key="3">
    <source>
        <dbReference type="ARBA" id="ARBA00022777"/>
    </source>
</evidence>
<evidence type="ECO:0000259" key="7">
    <source>
        <dbReference type="PROSITE" id="PS50011"/>
    </source>
</evidence>
<feature type="compositionally biased region" description="Low complexity" evidence="6">
    <location>
        <begin position="1"/>
        <end position="17"/>
    </location>
</feature>
<dbReference type="Pfam" id="PF13424">
    <property type="entry name" value="TPR_12"/>
    <property type="match status" value="1"/>
</dbReference>
<dbReference type="SUPFAM" id="SSF48452">
    <property type="entry name" value="TPR-like"/>
    <property type="match status" value="2"/>
</dbReference>
<keyword evidence="3" id="KW-0418">Kinase</keyword>
<dbReference type="PROSITE" id="PS50011">
    <property type="entry name" value="PROTEIN_KINASE_DOM"/>
    <property type="match status" value="1"/>
</dbReference>
<dbReference type="InterPro" id="IPR051681">
    <property type="entry name" value="Ser/Thr_Kinases-Pseudokinases"/>
</dbReference>
<dbReference type="Gene3D" id="1.10.510.10">
    <property type="entry name" value="Transferase(Phosphotransferase) domain 1"/>
    <property type="match status" value="1"/>
</dbReference>
<dbReference type="PROSITE" id="PS50005">
    <property type="entry name" value="TPR"/>
    <property type="match status" value="1"/>
</dbReference>
<feature type="repeat" description="TPR" evidence="5">
    <location>
        <begin position="563"/>
        <end position="596"/>
    </location>
</feature>
<dbReference type="InterPro" id="IPR008271">
    <property type="entry name" value="Ser/Thr_kinase_AS"/>
</dbReference>
<evidence type="ECO:0000256" key="6">
    <source>
        <dbReference type="SAM" id="MobiDB-lite"/>
    </source>
</evidence>
<dbReference type="InterPro" id="IPR011009">
    <property type="entry name" value="Kinase-like_dom_sf"/>
</dbReference>
<evidence type="ECO:0000256" key="1">
    <source>
        <dbReference type="ARBA" id="ARBA00022679"/>
    </source>
</evidence>
<dbReference type="GO" id="GO:0004674">
    <property type="term" value="F:protein serine/threonine kinase activity"/>
    <property type="evidence" value="ECO:0007669"/>
    <property type="project" value="TreeGrafter"/>
</dbReference>